<organism evidence="2 3">
    <name type="scientific">Priestia megaterium</name>
    <name type="common">Bacillus megaterium</name>
    <dbReference type="NCBI Taxonomy" id="1404"/>
    <lineage>
        <taxon>Bacteria</taxon>
        <taxon>Bacillati</taxon>
        <taxon>Bacillota</taxon>
        <taxon>Bacilli</taxon>
        <taxon>Bacillales</taxon>
        <taxon>Bacillaceae</taxon>
        <taxon>Priestia</taxon>
    </lineage>
</organism>
<evidence type="ECO:0000313" key="2">
    <source>
        <dbReference type="EMBL" id="AXI27862.1"/>
    </source>
</evidence>
<dbReference type="Proteomes" id="UP000253834">
    <property type="component" value="Chromosome"/>
</dbReference>
<evidence type="ECO:0000313" key="3">
    <source>
        <dbReference type="Proteomes" id="UP000253834"/>
    </source>
</evidence>
<dbReference type="PANTHER" id="PTHR43610">
    <property type="entry name" value="BLL6696 PROTEIN"/>
    <property type="match status" value="1"/>
</dbReference>
<feature type="domain" description="N-acetyltransferase" evidence="1">
    <location>
        <begin position="8"/>
        <end position="175"/>
    </location>
</feature>
<dbReference type="PROSITE" id="PS51186">
    <property type="entry name" value="GNAT"/>
    <property type="match status" value="1"/>
</dbReference>
<dbReference type="EMBL" id="CP022674">
    <property type="protein sequence ID" value="AXI27862.1"/>
    <property type="molecule type" value="Genomic_DNA"/>
</dbReference>
<dbReference type="RefSeq" id="WP_114894352.1">
    <property type="nucleotide sequence ID" value="NZ_CP022674.1"/>
</dbReference>
<dbReference type="Pfam" id="PF13302">
    <property type="entry name" value="Acetyltransf_3"/>
    <property type="match status" value="1"/>
</dbReference>
<dbReference type="AlphaFoldDB" id="A0AA86I940"/>
<reference evidence="2 3" key="1">
    <citation type="submission" date="2017-07" db="EMBL/GenBank/DDBJ databases">
        <title>Isolation and development of strain Bacillus megaterium SR7 for enhanced growth and metabolite production under supercritical carbon dioxide.</title>
        <authorList>
            <person name="Freedman A.J.E."/>
            <person name="Peet K.C."/>
            <person name="Boock J.T."/>
            <person name="Penn K."/>
            <person name="Prather K.L.J."/>
            <person name="Thompson J.R."/>
        </authorList>
    </citation>
    <scope>NUCLEOTIDE SEQUENCE [LARGE SCALE GENOMIC DNA]</scope>
    <source>
        <strain evidence="2 3">SR7</strain>
    </source>
</reference>
<evidence type="ECO:0000259" key="1">
    <source>
        <dbReference type="PROSITE" id="PS51186"/>
    </source>
</evidence>
<gene>
    <name evidence="2" type="ORF">CIB87_02115</name>
</gene>
<dbReference type="SUPFAM" id="SSF55729">
    <property type="entry name" value="Acyl-CoA N-acyltransferases (Nat)"/>
    <property type="match status" value="1"/>
</dbReference>
<dbReference type="GO" id="GO:0016747">
    <property type="term" value="F:acyltransferase activity, transferring groups other than amino-acyl groups"/>
    <property type="evidence" value="ECO:0007669"/>
    <property type="project" value="InterPro"/>
</dbReference>
<sequence>MELMGVKSKLRLMNIKDIESLYNIVHKNPSLWKYMIRKMDSLEDMRKIVIEALGNLDMGTELPFVVIDKTSNKIVGSTRLYNISFDFNTVELGSTFYDKSVQRTNVNTECKYLLLQYAFEKLNMIRVQIKTDVRNVIAQRAIERIGGVREGVLRNERRLYDGYIRDSVLYSITNEEWISVKVNLEELLAKGGKKENIIFREGTI</sequence>
<protein>
    <submittedName>
        <fullName evidence="2">GNAT family N-acetyltransferase</fullName>
    </submittedName>
</protein>
<name>A0AA86I940_PRIMG</name>
<accession>A0AA86I940</accession>
<dbReference type="InterPro" id="IPR016181">
    <property type="entry name" value="Acyl_CoA_acyltransferase"/>
</dbReference>
<dbReference type="Gene3D" id="3.40.630.30">
    <property type="match status" value="1"/>
</dbReference>
<dbReference type="PANTHER" id="PTHR43610:SF1">
    <property type="entry name" value="N-ACETYLTRANSFERASE DOMAIN-CONTAINING PROTEIN"/>
    <property type="match status" value="1"/>
</dbReference>
<proteinExistence type="predicted"/>
<dbReference type="InterPro" id="IPR000182">
    <property type="entry name" value="GNAT_dom"/>
</dbReference>